<keyword evidence="7" id="KW-0653">Protein transport</keyword>
<dbReference type="GO" id="GO:0031204">
    <property type="term" value="P:post-translational protein targeting to membrane, translocation"/>
    <property type="evidence" value="ECO:0007669"/>
    <property type="project" value="TreeGrafter"/>
</dbReference>
<dbReference type="GO" id="GO:0005789">
    <property type="term" value="C:endoplasmic reticulum membrane"/>
    <property type="evidence" value="ECO:0007669"/>
    <property type="project" value="UniProtKB-SubCell"/>
</dbReference>
<keyword evidence="6" id="KW-0256">Endoplasmic reticulum</keyword>
<dbReference type="InterPro" id="IPR004728">
    <property type="entry name" value="Sec62"/>
</dbReference>
<keyword evidence="5 12" id="KW-0812">Transmembrane</keyword>
<reference evidence="13" key="1">
    <citation type="submission" date="2016-11" db="UniProtKB">
        <authorList>
            <consortium name="WormBaseParasite"/>
        </authorList>
    </citation>
    <scope>IDENTIFICATION</scope>
    <source>
        <strain evidence="13">pt0022</strain>
    </source>
</reference>
<dbReference type="PANTHER" id="PTHR12443:SF9">
    <property type="entry name" value="TRANSLOCATION PROTEIN SEC62"/>
    <property type="match status" value="1"/>
</dbReference>
<organism evidence="13">
    <name type="scientific">Wuchereria bancrofti</name>
    <dbReference type="NCBI Taxonomy" id="6293"/>
    <lineage>
        <taxon>Eukaryota</taxon>
        <taxon>Metazoa</taxon>
        <taxon>Ecdysozoa</taxon>
        <taxon>Nematoda</taxon>
        <taxon>Chromadorea</taxon>
        <taxon>Rhabditida</taxon>
        <taxon>Spirurina</taxon>
        <taxon>Spiruromorpha</taxon>
        <taxon>Filarioidea</taxon>
        <taxon>Onchocercidae</taxon>
        <taxon>Wuchereria</taxon>
    </lineage>
</organism>
<feature type="compositionally biased region" description="Basic and acidic residues" evidence="11">
    <location>
        <begin position="211"/>
        <end position="230"/>
    </location>
</feature>
<dbReference type="STRING" id="6293.A0A1I8EMM8"/>
<accession>A0A1I8EMM8</accession>
<feature type="compositionally biased region" description="Basic and acidic residues" evidence="11">
    <location>
        <begin position="388"/>
        <end position="403"/>
    </location>
</feature>
<feature type="compositionally biased region" description="Acidic residues" evidence="11">
    <location>
        <begin position="428"/>
        <end position="446"/>
    </location>
</feature>
<dbReference type="PANTHER" id="PTHR12443">
    <property type="entry name" value="TRANSLOCATION PROTEIN SEC62"/>
    <property type="match status" value="1"/>
</dbReference>
<feature type="transmembrane region" description="Helical" evidence="12">
    <location>
        <begin position="286"/>
        <end position="307"/>
    </location>
</feature>
<evidence type="ECO:0000256" key="8">
    <source>
        <dbReference type="ARBA" id="ARBA00022989"/>
    </source>
</evidence>
<keyword evidence="4" id="KW-0813">Transport</keyword>
<evidence type="ECO:0000256" key="6">
    <source>
        <dbReference type="ARBA" id="ARBA00022824"/>
    </source>
</evidence>
<evidence type="ECO:0000256" key="4">
    <source>
        <dbReference type="ARBA" id="ARBA00022448"/>
    </source>
</evidence>
<comment type="subcellular location">
    <subcellularLocation>
        <location evidence="1">Endoplasmic reticulum membrane</location>
        <topology evidence="1">Multi-pass membrane protein</topology>
    </subcellularLocation>
</comment>
<evidence type="ECO:0000256" key="5">
    <source>
        <dbReference type="ARBA" id="ARBA00022692"/>
    </source>
</evidence>
<evidence type="ECO:0000256" key="2">
    <source>
        <dbReference type="ARBA" id="ARBA00010604"/>
    </source>
</evidence>
<dbReference type="AlphaFoldDB" id="A0A1I8EMM8"/>
<comment type="similarity">
    <text evidence="2">Belongs to the SEC62 family.</text>
</comment>
<evidence type="ECO:0000256" key="9">
    <source>
        <dbReference type="ARBA" id="ARBA00023010"/>
    </source>
</evidence>
<feature type="region of interest" description="Disordered" evidence="11">
    <location>
        <begin position="188"/>
        <end position="253"/>
    </location>
</feature>
<feature type="compositionally biased region" description="Basic and acidic residues" evidence="11">
    <location>
        <begin position="411"/>
        <end position="427"/>
    </location>
</feature>
<proteinExistence type="inferred from homology"/>
<keyword evidence="8 12" id="KW-1133">Transmembrane helix</keyword>
<evidence type="ECO:0000256" key="10">
    <source>
        <dbReference type="ARBA" id="ARBA00023136"/>
    </source>
</evidence>
<evidence type="ECO:0000256" key="3">
    <source>
        <dbReference type="ARBA" id="ARBA00021257"/>
    </source>
</evidence>
<evidence type="ECO:0000256" key="1">
    <source>
        <dbReference type="ARBA" id="ARBA00004477"/>
    </source>
</evidence>
<keyword evidence="9" id="KW-0811">Translocation</keyword>
<feature type="compositionally biased region" description="Basic and acidic residues" evidence="11">
    <location>
        <begin position="490"/>
        <end position="500"/>
    </location>
</feature>
<keyword evidence="10 12" id="KW-0472">Membrane</keyword>
<dbReference type="Pfam" id="PF03839">
    <property type="entry name" value="Sec62"/>
    <property type="match status" value="1"/>
</dbReference>
<feature type="compositionally biased region" description="Polar residues" evidence="11">
    <location>
        <begin position="455"/>
        <end position="466"/>
    </location>
</feature>
<dbReference type="WBParaSite" id="maker-PairedContig_3238-snap-gene-0.4-mRNA-1">
    <property type="protein sequence ID" value="maker-PairedContig_3238-snap-gene-0.4-mRNA-1"/>
    <property type="gene ID" value="maker-PairedContig_3238-snap-gene-0.4"/>
</dbReference>
<sequence length="500" mass="56863">MAQAGTWLSFNQKAPSANDLTPYVITDKDLTSVMKMCKEEIVFGEFITQLYDLTLYGIINEANDISISTNLNVPKNHFWLLSRLIVMADRRKGGKKRTIDANQKLTKEEDTIARYVRFNCPTKTTMFEGNEVHYFTGTKAVDTLYESKKYGHAAKNVRFTTRQAAVIYMRSLLEKGLFFRARKLVPKKKDDKKDQKEKGVDVNKSPKKRSGKSDQTEKEKEKHKEEKKEESDDNDEDNGKEKDKKKESEEKKKRKIKLELHQEQSFNDANDVYVWIFDPTPLYKKIIGALMVLGTIAGCLFPLWPMWLRQGVYYLSVCGLACFGLLIGVAVARTILFAIIWAVTMGKHKLWLLPNLTEDCGFFESFQPWYTYEYCSSGNAASSKKKKHDEEPLVSKKDMKSGDSDSQATEINKKIDEEKQSRRKESGDENADLDNGNENDETDEEANTTSDSDGRSSQETNGSLNNGADIGSGGNGSDDPKIQLRRRARKADDDFVLVDK</sequence>
<protein>
    <recommendedName>
        <fullName evidence="3">Translocation protein SEC62</fullName>
    </recommendedName>
</protein>
<feature type="compositionally biased region" description="Basic and acidic residues" evidence="11">
    <location>
        <begin position="188"/>
        <end position="201"/>
    </location>
</feature>
<feature type="region of interest" description="Disordered" evidence="11">
    <location>
        <begin position="380"/>
        <end position="500"/>
    </location>
</feature>
<name>A0A1I8EMM8_WUCBA</name>
<feature type="compositionally biased region" description="Basic and acidic residues" evidence="11">
    <location>
        <begin position="237"/>
        <end position="253"/>
    </location>
</feature>
<evidence type="ECO:0000256" key="12">
    <source>
        <dbReference type="SAM" id="Phobius"/>
    </source>
</evidence>
<evidence type="ECO:0000256" key="7">
    <source>
        <dbReference type="ARBA" id="ARBA00022927"/>
    </source>
</evidence>
<evidence type="ECO:0000256" key="11">
    <source>
        <dbReference type="SAM" id="MobiDB-lite"/>
    </source>
</evidence>
<feature type="transmembrane region" description="Helical" evidence="12">
    <location>
        <begin position="313"/>
        <end position="343"/>
    </location>
</feature>
<evidence type="ECO:0000313" key="13">
    <source>
        <dbReference type="WBParaSite" id="maker-PairedContig_3238-snap-gene-0.4-mRNA-1"/>
    </source>
</evidence>